<keyword evidence="3 5" id="KW-0472">Membrane</keyword>
<evidence type="ECO:0000256" key="3">
    <source>
        <dbReference type="ARBA" id="ARBA00023136"/>
    </source>
</evidence>
<feature type="transmembrane region" description="Helical" evidence="5">
    <location>
        <begin position="434"/>
        <end position="453"/>
    </location>
</feature>
<feature type="transmembrane region" description="Helical" evidence="5">
    <location>
        <begin position="397"/>
        <end position="422"/>
    </location>
</feature>
<feature type="region of interest" description="Disordered" evidence="4">
    <location>
        <begin position="1"/>
        <end position="173"/>
    </location>
</feature>
<dbReference type="AlphaFoldDB" id="A0A538UB27"/>
<evidence type="ECO:0000259" key="6">
    <source>
        <dbReference type="PROSITE" id="PS50850"/>
    </source>
</evidence>
<feature type="transmembrane region" description="Helical" evidence="5">
    <location>
        <begin position="223"/>
        <end position="243"/>
    </location>
</feature>
<feature type="compositionally biased region" description="Basic residues" evidence="4">
    <location>
        <begin position="139"/>
        <end position="152"/>
    </location>
</feature>
<comment type="caution">
    <text evidence="7">The sequence shown here is derived from an EMBL/GenBank/DDBJ whole genome shotgun (WGS) entry which is preliminary data.</text>
</comment>
<dbReference type="InterPro" id="IPR020846">
    <property type="entry name" value="MFS_dom"/>
</dbReference>
<evidence type="ECO:0000313" key="8">
    <source>
        <dbReference type="Proteomes" id="UP000319771"/>
    </source>
</evidence>
<organism evidence="7 8">
    <name type="scientific">Eiseniibacteriota bacterium</name>
    <dbReference type="NCBI Taxonomy" id="2212470"/>
    <lineage>
        <taxon>Bacteria</taxon>
        <taxon>Candidatus Eiseniibacteriota</taxon>
    </lineage>
</organism>
<evidence type="ECO:0000256" key="5">
    <source>
        <dbReference type="SAM" id="Phobius"/>
    </source>
</evidence>
<reference evidence="7 8" key="1">
    <citation type="journal article" date="2019" name="Nat. Microbiol.">
        <title>Mediterranean grassland soil C-N compound turnover is dependent on rainfall and depth, and is mediated by genomically divergent microorganisms.</title>
        <authorList>
            <person name="Diamond S."/>
            <person name="Andeer P.F."/>
            <person name="Li Z."/>
            <person name="Crits-Christoph A."/>
            <person name="Burstein D."/>
            <person name="Anantharaman K."/>
            <person name="Lane K.R."/>
            <person name="Thomas B.C."/>
            <person name="Pan C."/>
            <person name="Northen T.R."/>
            <person name="Banfield J.F."/>
        </authorList>
    </citation>
    <scope>NUCLEOTIDE SEQUENCE [LARGE SCALE GENOMIC DNA]</scope>
    <source>
        <strain evidence="7">WS_11</strain>
    </source>
</reference>
<feature type="transmembrane region" description="Helical" evidence="5">
    <location>
        <begin position="280"/>
        <end position="298"/>
    </location>
</feature>
<feature type="transmembrane region" description="Helical" evidence="5">
    <location>
        <begin position="465"/>
        <end position="485"/>
    </location>
</feature>
<accession>A0A538UB27</accession>
<feature type="transmembrane region" description="Helical" evidence="5">
    <location>
        <begin position="530"/>
        <end position="553"/>
    </location>
</feature>
<evidence type="ECO:0000313" key="7">
    <source>
        <dbReference type="EMBL" id="TMQ73074.1"/>
    </source>
</evidence>
<proteinExistence type="predicted"/>
<dbReference type="PANTHER" id="PTHR23528:SF1">
    <property type="entry name" value="MAJOR FACILITATOR SUPERFAMILY (MFS) PROFILE DOMAIN-CONTAINING PROTEIN"/>
    <property type="match status" value="1"/>
</dbReference>
<feature type="transmembrane region" description="Helical" evidence="5">
    <location>
        <begin position="559"/>
        <end position="583"/>
    </location>
</feature>
<dbReference type="InterPro" id="IPR011701">
    <property type="entry name" value="MFS"/>
</dbReference>
<feature type="transmembrane region" description="Helical" evidence="5">
    <location>
        <begin position="346"/>
        <end position="367"/>
    </location>
</feature>
<dbReference type="SUPFAM" id="SSF103473">
    <property type="entry name" value="MFS general substrate transporter"/>
    <property type="match status" value="1"/>
</dbReference>
<dbReference type="Proteomes" id="UP000319771">
    <property type="component" value="Unassembled WGS sequence"/>
</dbReference>
<feature type="transmembrane region" description="Helical" evidence="5">
    <location>
        <begin position="183"/>
        <end position="203"/>
    </location>
</feature>
<dbReference type="PROSITE" id="PS50850">
    <property type="entry name" value="MFS"/>
    <property type="match status" value="1"/>
</dbReference>
<evidence type="ECO:0000256" key="1">
    <source>
        <dbReference type="ARBA" id="ARBA00022692"/>
    </source>
</evidence>
<name>A0A538UB27_UNCEI</name>
<protein>
    <submittedName>
        <fullName evidence="7">SLC45 family MFS transporter</fullName>
    </submittedName>
</protein>
<evidence type="ECO:0000256" key="2">
    <source>
        <dbReference type="ARBA" id="ARBA00022989"/>
    </source>
</evidence>
<dbReference type="EMBL" id="VBPB01000082">
    <property type="protein sequence ID" value="TMQ73074.1"/>
    <property type="molecule type" value="Genomic_DNA"/>
</dbReference>
<sequence>MGVRRLARQPGQARHPVAPQGHADPQHLLPRHGRQDRPQRPDQHLQSVRLRRARDRRRRLHRRRRRGHRPRRRGRAPAHPPGADRSALHRGAVLDRVPGRHHGGAFGPGGALAPAQGEDTPGGHRLGRQPAPATGRRQASPRRAARIRRRGHGLTEPTPAPAPAAPIAGPAEPPRVLRTRDQVFLSCFWFAYNFHWGALLAIVLPSQITAIVGDQRKELFNGLIPPLGASLSLLVTPLAGALSDRAGSRFGRRRPFILVGTLANLVFLLLMAGFTHGGGIWLFLLCYLGVQLGNNWSGGPYAGLIPDVVAPRQRGAASGWLALMTALGTLGGAIAAGQLVRGERFGPVYGTIAAVVVVFLILTLAGVRERPARPGPSLDLRTFLTTFLPRGPAYRNFYLVLVTRALVTMGIYSVFTFFQFFLKDILRVPDPPTQTSYLIAIIIAAGVPTSLAGGVLSDRHGRKPLVYLSGGLMALASAIFVGVAFFPSLPFMFVVGALFGLGYGAYQAVDWALAIDVLPRGDASAKDMGIWHVSLALPQVLAPAITGLTLNALKPSGLLLGYTVVFVMTAVWFVLGTVFVRAIRGVR</sequence>
<keyword evidence="2 5" id="KW-1133">Transmembrane helix</keyword>
<dbReference type="Gene3D" id="1.20.1250.20">
    <property type="entry name" value="MFS general substrate transporter like domains"/>
    <property type="match status" value="2"/>
</dbReference>
<gene>
    <name evidence="7" type="ORF">E6K81_05690</name>
</gene>
<dbReference type="InterPro" id="IPR036259">
    <property type="entry name" value="MFS_trans_sf"/>
</dbReference>
<keyword evidence="1 5" id="KW-0812">Transmembrane</keyword>
<dbReference type="PANTHER" id="PTHR23528">
    <property type="match status" value="1"/>
</dbReference>
<feature type="transmembrane region" description="Helical" evidence="5">
    <location>
        <begin position="491"/>
        <end position="509"/>
    </location>
</feature>
<feature type="transmembrane region" description="Helical" evidence="5">
    <location>
        <begin position="319"/>
        <end position="340"/>
    </location>
</feature>
<feature type="transmembrane region" description="Helical" evidence="5">
    <location>
        <begin position="255"/>
        <end position="274"/>
    </location>
</feature>
<feature type="domain" description="Major facilitator superfamily (MFS) profile" evidence="6">
    <location>
        <begin position="181"/>
        <end position="587"/>
    </location>
</feature>
<dbReference type="Pfam" id="PF07690">
    <property type="entry name" value="MFS_1"/>
    <property type="match status" value="1"/>
</dbReference>
<evidence type="ECO:0000256" key="4">
    <source>
        <dbReference type="SAM" id="MobiDB-lite"/>
    </source>
</evidence>
<feature type="compositionally biased region" description="Basic and acidic residues" evidence="4">
    <location>
        <begin position="33"/>
        <end position="43"/>
    </location>
</feature>
<dbReference type="GO" id="GO:0022857">
    <property type="term" value="F:transmembrane transporter activity"/>
    <property type="evidence" value="ECO:0007669"/>
    <property type="project" value="InterPro"/>
</dbReference>
<feature type="compositionally biased region" description="Basic residues" evidence="4">
    <location>
        <begin position="49"/>
        <end position="76"/>
    </location>
</feature>